<accession>A0A3S4XVX6</accession>
<evidence type="ECO:0000313" key="2">
    <source>
        <dbReference type="Proteomes" id="UP000278733"/>
    </source>
</evidence>
<dbReference type="Pfam" id="PF04962">
    <property type="entry name" value="KduI"/>
    <property type="match status" value="1"/>
</dbReference>
<proteinExistence type="predicted"/>
<reference evidence="1 2" key="1">
    <citation type="submission" date="2018-12" db="EMBL/GenBank/DDBJ databases">
        <authorList>
            <consortium name="Pathogen Informatics"/>
        </authorList>
    </citation>
    <scope>NUCLEOTIDE SEQUENCE [LARGE SCALE GENOMIC DNA]</scope>
    <source>
        <strain evidence="1 2">NCTC8284</strain>
    </source>
</reference>
<protein>
    <submittedName>
        <fullName evidence="1">KduI/IolB family</fullName>
    </submittedName>
</protein>
<evidence type="ECO:0000313" key="1">
    <source>
        <dbReference type="EMBL" id="VEH68341.1"/>
    </source>
</evidence>
<organism evidence="1 2">
    <name type="scientific">Rodentibacter pneumotropicus</name>
    <dbReference type="NCBI Taxonomy" id="758"/>
    <lineage>
        <taxon>Bacteria</taxon>
        <taxon>Pseudomonadati</taxon>
        <taxon>Pseudomonadota</taxon>
        <taxon>Gammaproteobacteria</taxon>
        <taxon>Pasteurellales</taxon>
        <taxon>Pasteurellaceae</taxon>
        <taxon>Rodentibacter</taxon>
    </lineage>
</organism>
<dbReference type="Gene3D" id="2.60.120.10">
    <property type="entry name" value="Jelly Rolls"/>
    <property type="match status" value="1"/>
</dbReference>
<dbReference type="Proteomes" id="UP000278733">
    <property type="component" value="Chromosome"/>
</dbReference>
<name>A0A3S4XVX6_9PAST</name>
<sequence length="70" mass="8088">MYHLQAQQKLEFDTQNTEVCFVIIAGKATFKTATETFIQVGNRSTPLNVSLPMHFMFLTHNLSLFRRIVI</sequence>
<dbReference type="InterPro" id="IPR021120">
    <property type="entry name" value="KduI/IolB_isomerase"/>
</dbReference>
<dbReference type="GO" id="GO:0016861">
    <property type="term" value="F:intramolecular oxidoreductase activity, interconverting aldoses and ketoses"/>
    <property type="evidence" value="ECO:0007669"/>
    <property type="project" value="InterPro"/>
</dbReference>
<dbReference type="EMBL" id="LR134405">
    <property type="protein sequence ID" value="VEH68341.1"/>
    <property type="molecule type" value="Genomic_DNA"/>
</dbReference>
<dbReference type="KEGG" id="rpne:NCTC8284_03574"/>
<gene>
    <name evidence="1" type="ORF">NCTC8284_03574</name>
</gene>
<dbReference type="AlphaFoldDB" id="A0A3S4XVX6"/>
<dbReference type="InterPro" id="IPR014710">
    <property type="entry name" value="RmlC-like_jellyroll"/>
</dbReference>